<reference evidence="2 3" key="1">
    <citation type="submission" date="2008-10" db="EMBL/GenBank/DDBJ databases">
        <title>Draft genome sequence of Parabacteroides johnsonii (DSM 18315).</title>
        <authorList>
            <person name="Sudarsanam P."/>
            <person name="Ley R."/>
            <person name="Guruge J."/>
            <person name="Turnbaugh P.J."/>
            <person name="Mahowald M."/>
            <person name="Liep D."/>
            <person name="Gordon J."/>
        </authorList>
    </citation>
    <scope>NUCLEOTIDE SEQUENCE [LARGE SCALE GENOMIC DNA]</scope>
    <source>
        <strain evidence="2 3">DSM 18315</strain>
    </source>
</reference>
<accession>B7B6E9</accession>
<comment type="caution">
    <text evidence="2">The sequence shown here is derived from an EMBL/GenBank/DDBJ whole genome shotgun (WGS) entry which is preliminary data.</text>
</comment>
<sequence length="90" mass="10472">MTRIRLYIVFFRTTLLTSIVIEVALAFLAFILHSRDFIGSMLLFTPTFGLGMDLLYKEGSMLPEGNQRKRRINPLRLLSSRLILVSFRTY</sequence>
<keyword evidence="1" id="KW-0472">Membrane</keyword>
<protein>
    <submittedName>
        <fullName evidence="2">Uncharacterized protein</fullName>
    </submittedName>
</protein>
<keyword evidence="1" id="KW-1133">Transmembrane helix</keyword>
<proteinExistence type="predicted"/>
<dbReference type="HOGENOM" id="CLU_2438125_0_0_10"/>
<evidence type="ECO:0000256" key="1">
    <source>
        <dbReference type="SAM" id="Phobius"/>
    </source>
</evidence>
<dbReference type="EMBL" id="ABYH01000042">
    <property type="protein sequence ID" value="EEC98015.1"/>
    <property type="molecule type" value="Genomic_DNA"/>
</dbReference>
<evidence type="ECO:0000313" key="2">
    <source>
        <dbReference type="EMBL" id="EEC98015.1"/>
    </source>
</evidence>
<reference evidence="2 3" key="2">
    <citation type="submission" date="2008-10" db="EMBL/GenBank/DDBJ databases">
        <authorList>
            <person name="Fulton L."/>
            <person name="Clifton S."/>
            <person name="Fulton B."/>
            <person name="Xu J."/>
            <person name="Minx P."/>
            <person name="Pepin K.H."/>
            <person name="Johnson M."/>
            <person name="Bhonagiri V."/>
            <person name="Nash W.E."/>
            <person name="Mardis E.R."/>
            <person name="Wilson R.K."/>
        </authorList>
    </citation>
    <scope>NUCLEOTIDE SEQUENCE [LARGE SCALE GENOMIC DNA]</scope>
    <source>
        <strain evidence="2 3">DSM 18315</strain>
    </source>
</reference>
<dbReference type="Proteomes" id="UP000005510">
    <property type="component" value="Unassembled WGS sequence"/>
</dbReference>
<gene>
    <name evidence="2" type="ORF">PRABACTJOHN_00593</name>
</gene>
<evidence type="ECO:0000313" key="3">
    <source>
        <dbReference type="Proteomes" id="UP000005510"/>
    </source>
</evidence>
<keyword evidence="1" id="KW-0812">Transmembrane</keyword>
<organism evidence="2 3">
    <name type="scientific">Parabacteroides johnsonii DSM 18315</name>
    <dbReference type="NCBI Taxonomy" id="537006"/>
    <lineage>
        <taxon>Bacteria</taxon>
        <taxon>Pseudomonadati</taxon>
        <taxon>Bacteroidota</taxon>
        <taxon>Bacteroidia</taxon>
        <taxon>Bacteroidales</taxon>
        <taxon>Tannerellaceae</taxon>
        <taxon>Parabacteroides</taxon>
    </lineage>
</organism>
<dbReference type="STRING" id="537006.PRABACTJOHN_00593"/>
<dbReference type="AlphaFoldDB" id="B7B6E9"/>
<name>B7B6E9_9BACT</name>
<feature type="transmembrane region" description="Helical" evidence="1">
    <location>
        <begin position="7"/>
        <end position="31"/>
    </location>
</feature>